<evidence type="ECO:0000259" key="2">
    <source>
        <dbReference type="Pfam" id="PF14534"/>
    </source>
</evidence>
<dbReference type="SUPFAM" id="SSF54427">
    <property type="entry name" value="NTF2-like"/>
    <property type="match status" value="1"/>
</dbReference>
<gene>
    <name evidence="3" type="ORF">FRUB_07429</name>
</gene>
<evidence type="ECO:0000313" key="4">
    <source>
        <dbReference type="Proteomes" id="UP000214646"/>
    </source>
</evidence>
<keyword evidence="1" id="KW-0472">Membrane</keyword>
<feature type="domain" description="DUF4440" evidence="2">
    <location>
        <begin position="53"/>
        <end position="162"/>
    </location>
</feature>
<reference evidence="4" key="1">
    <citation type="submission" date="2017-06" db="EMBL/GenBank/DDBJ databases">
        <title>Genome analysis of Fimbriiglobus ruber SP5, the first member of the order Planctomycetales with confirmed chitinolytic capability.</title>
        <authorList>
            <person name="Ravin N.V."/>
            <person name="Rakitin A.L."/>
            <person name="Ivanova A.A."/>
            <person name="Beletsky A.V."/>
            <person name="Kulichevskaya I.S."/>
            <person name="Mardanov A.V."/>
            <person name="Dedysh S.N."/>
        </authorList>
    </citation>
    <scope>NUCLEOTIDE SEQUENCE [LARGE SCALE GENOMIC DNA]</scope>
    <source>
        <strain evidence="4">SP5</strain>
    </source>
</reference>
<dbReference type="Proteomes" id="UP000214646">
    <property type="component" value="Unassembled WGS sequence"/>
</dbReference>
<evidence type="ECO:0000313" key="3">
    <source>
        <dbReference type="EMBL" id="OWK38309.1"/>
    </source>
</evidence>
<keyword evidence="4" id="KW-1185">Reference proteome</keyword>
<dbReference type="RefSeq" id="WP_088258135.1">
    <property type="nucleotide sequence ID" value="NZ_NIDE01000014.1"/>
</dbReference>
<dbReference type="AlphaFoldDB" id="A0A225DM72"/>
<feature type="transmembrane region" description="Helical" evidence="1">
    <location>
        <begin position="20"/>
        <end position="40"/>
    </location>
</feature>
<dbReference type="InterPro" id="IPR027843">
    <property type="entry name" value="DUF4440"/>
</dbReference>
<dbReference type="OrthoDB" id="41724at2"/>
<proteinExistence type="predicted"/>
<keyword evidence="1" id="KW-0812">Transmembrane</keyword>
<evidence type="ECO:0000256" key="1">
    <source>
        <dbReference type="SAM" id="Phobius"/>
    </source>
</evidence>
<organism evidence="3 4">
    <name type="scientific">Fimbriiglobus ruber</name>
    <dbReference type="NCBI Taxonomy" id="1908690"/>
    <lineage>
        <taxon>Bacteria</taxon>
        <taxon>Pseudomonadati</taxon>
        <taxon>Planctomycetota</taxon>
        <taxon>Planctomycetia</taxon>
        <taxon>Gemmatales</taxon>
        <taxon>Gemmataceae</taxon>
        <taxon>Fimbriiglobus</taxon>
    </lineage>
</organism>
<protein>
    <submittedName>
        <fullName evidence="3">L-asparaginase</fullName>
    </submittedName>
</protein>
<dbReference type="EMBL" id="NIDE01000014">
    <property type="protein sequence ID" value="OWK38309.1"/>
    <property type="molecule type" value="Genomic_DNA"/>
</dbReference>
<comment type="caution">
    <text evidence="3">The sequence shown here is derived from an EMBL/GenBank/DDBJ whole genome shotgun (WGS) entry which is preliminary data.</text>
</comment>
<sequence>MSTTPNPPLPNPRRGLPAVPALAAMLLVLLGLGVFPILGFRDRARIAAAPAEIRAVLDAQADAWNAGDLDGFMTGYWNSEELKFYSGGDVTKGWQGTLDRYRRKYQSKDAEMGHLEFTDLEIEVLGPDVAIVRGRWKLTRSKDSPSGLYTLLIRRFSDGWKIVSDHTSAADPPKPS</sequence>
<keyword evidence="1" id="KW-1133">Transmembrane helix</keyword>
<accession>A0A225DM72</accession>
<dbReference type="Gene3D" id="3.10.450.50">
    <property type="match status" value="1"/>
</dbReference>
<dbReference type="Pfam" id="PF14534">
    <property type="entry name" value="DUF4440"/>
    <property type="match status" value="1"/>
</dbReference>
<name>A0A225DM72_9BACT</name>
<dbReference type="InterPro" id="IPR032710">
    <property type="entry name" value="NTF2-like_dom_sf"/>
</dbReference>